<accession>A0A1H5SM26</accession>
<proteinExistence type="predicted"/>
<dbReference type="EMBL" id="FNUT01000001">
    <property type="protein sequence ID" value="SEF51500.1"/>
    <property type="molecule type" value="Genomic_DNA"/>
</dbReference>
<sequence length="160" mass="18464">MLMTYELDFSTQYGQFYLVDKGSKNHTEVKDFWSDQAFSDRLGETGSMLGILIENDLTTVKGRLEILDGPPSELEPEAEHIVETSLVLDSGILELQDCPSSRILVEVPLEKGTYRIRISSYHISEPYATKSDEVNDRYLLQVWKEHQASEKRVLRQFDRF</sequence>
<organism evidence="1 2">
    <name type="scientific">Sphingobacterium lactis</name>
    <dbReference type="NCBI Taxonomy" id="797291"/>
    <lineage>
        <taxon>Bacteria</taxon>
        <taxon>Pseudomonadati</taxon>
        <taxon>Bacteroidota</taxon>
        <taxon>Sphingobacteriia</taxon>
        <taxon>Sphingobacteriales</taxon>
        <taxon>Sphingobacteriaceae</taxon>
        <taxon>Sphingobacterium</taxon>
    </lineage>
</organism>
<name>A0A1H5SM26_9SPHI</name>
<keyword evidence="2" id="KW-1185">Reference proteome</keyword>
<evidence type="ECO:0000313" key="2">
    <source>
        <dbReference type="Proteomes" id="UP000236731"/>
    </source>
</evidence>
<evidence type="ECO:0000313" key="1">
    <source>
        <dbReference type="EMBL" id="SEF51500.1"/>
    </source>
</evidence>
<gene>
    <name evidence="1" type="ORF">SAMN05421877_101311</name>
</gene>
<dbReference type="AlphaFoldDB" id="A0A1H5SM26"/>
<reference evidence="2" key="1">
    <citation type="submission" date="2016-10" db="EMBL/GenBank/DDBJ databases">
        <authorList>
            <person name="Varghese N."/>
            <person name="Submissions S."/>
        </authorList>
    </citation>
    <scope>NUCLEOTIDE SEQUENCE [LARGE SCALE GENOMIC DNA]</scope>
    <source>
        <strain evidence="2">DSM 22361</strain>
    </source>
</reference>
<protein>
    <submittedName>
        <fullName evidence="1">Uncharacterized protein</fullName>
    </submittedName>
</protein>
<dbReference type="Proteomes" id="UP000236731">
    <property type="component" value="Unassembled WGS sequence"/>
</dbReference>